<gene>
    <name evidence="4" type="ORF">ACFQZM_24225</name>
</gene>
<evidence type="ECO:0000256" key="2">
    <source>
        <dbReference type="ARBA" id="ARBA00023033"/>
    </source>
</evidence>
<reference evidence="5" key="1">
    <citation type="journal article" date="2019" name="Int. J. Syst. Evol. Microbiol.">
        <title>The Global Catalogue of Microorganisms (GCM) 10K type strain sequencing project: providing services to taxonomists for standard genome sequencing and annotation.</title>
        <authorList>
            <consortium name="The Broad Institute Genomics Platform"/>
            <consortium name="The Broad Institute Genome Sequencing Center for Infectious Disease"/>
            <person name="Wu L."/>
            <person name="Ma J."/>
        </authorList>
    </citation>
    <scope>NUCLEOTIDE SEQUENCE [LARGE SCALE GENOMIC DNA]</scope>
    <source>
        <strain evidence="5">JCM 9371</strain>
    </source>
</reference>
<evidence type="ECO:0000259" key="3">
    <source>
        <dbReference type="Pfam" id="PF01494"/>
    </source>
</evidence>
<organism evidence="4 5">
    <name type="scientific">Actinomadura fibrosa</name>
    <dbReference type="NCBI Taxonomy" id="111802"/>
    <lineage>
        <taxon>Bacteria</taxon>
        <taxon>Bacillati</taxon>
        <taxon>Actinomycetota</taxon>
        <taxon>Actinomycetes</taxon>
        <taxon>Streptosporangiales</taxon>
        <taxon>Thermomonosporaceae</taxon>
        <taxon>Actinomadura</taxon>
    </lineage>
</organism>
<evidence type="ECO:0000313" key="4">
    <source>
        <dbReference type="EMBL" id="MFD0687623.1"/>
    </source>
</evidence>
<dbReference type="InterPro" id="IPR050493">
    <property type="entry name" value="FAD-dep_Monooxygenase_BioMet"/>
</dbReference>
<sequence>MSVSKVLVVGGGITGSMLAVALAGRGVEVHLAEISPRWFGVGHGITVQGNALKALRSIGVLDRVLEHAVPFDMLRMRRADGSLIAEVPTPRTGGDDLPATAGSLRSSLQEALCDAVSEAGVTVRLGLSVARFDQAPGHVDVTFTDGSSGRYDLVAGADGIQSRVRSMLGFAAAPRPVGMSIFRFVAARPPEMDCAEVYYGGPRYKAGYSPISADRCYAYLLDENLDASLISSDAPMPLLRERGAGYGGMWGAILESLPEGTRVDYRWIESILLEDPWYAGRVIVVGDAAHACPPLIAQGAAMCAEDAVVLAEQVTGTAPLEKALREFMDRRMPRVRTVLDNSLLLADWEINPGTPGADPAGVMSRTLDFLREPA</sequence>
<dbReference type="PANTHER" id="PTHR13789">
    <property type="entry name" value="MONOOXYGENASE"/>
    <property type="match status" value="1"/>
</dbReference>
<dbReference type="RefSeq" id="WP_131756847.1">
    <property type="nucleotide sequence ID" value="NZ_CAACUY010000022.1"/>
</dbReference>
<dbReference type="SUPFAM" id="SSF51905">
    <property type="entry name" value="FAD/NAD(P)-binding domain"/>
    <property type="match status" value="1"/>
</dbReference>
<keyword evidence="1" id="KW-0560">Oxidoreductase</keyword>
<dbReference type="PRINTS" id="PR00420">
    <property type="entry name" value="RNGMNOXGNASE"/>
</dbReference>
<accession>A0ABW2XQI0</accession>
<dbReference type="Pfam" id="PF01494">
    <property type="entry name" value="FAD_binding_3"/>
    <property type="match status" value="2"/>
</dbReference>
<name>A0ABW2XQI0_9ACTN</name>
<evidence type="ECO:0000313" key="5">
    <source>
        <dbReference type="Proteomes" id="UP001597063"/>
    </source>
</evidence>
<dbReference type="Gene3D" id="3.50.50.60">
    <property type="entry name" value="FAD/NAD(P)-binding domain"/>
    <property type="match status" value="1"/>
</dbReference>
<dbReference type="NCBIfam" id="NF005313">
    <property type="entry name" value="PRK06847.1"/>
    <property type="match status" value="1"/>
</dbReference>
<protein>
    <submittedName>
        <fullName evidence="4">FAD-dependent monooxygenase</fullName>
    </submittedName>
</protein>
<dbReference type="EMBL" id="JBHTGP010000013">
    <property type="protein sequence ID" value="MFD0687623.1"/>
    <property type="molecule type" value="Genomic_DNA"/>
</dbReference>
<comment type="caution">
    <text evidence="4">The sequence shown here is derived from an EMBL/GenBank/DDBJ whole genome shotgun (WGS) entry which is preliminary data.</text>
</comment>
<dbReference type="InterPro" id="IPR002938">
    <property type="entry name" value="FAD-bd"/>
</dbReference>
<dbReference type="Proteomes" id="UP001597063">
    <property type="component" value="Unassembled WGS sequence"/>
</dbReference>
<dbReference type="GO" id="GO:0004497">
    <property type="term" value="F:monooxygenase activity"/>
    <property type="evidence" value="ECO:0007669"/>
    <property type="project" value="UniProtKB-KW"/>
</dbReference>
<keyword evidence="2 4" id="KW-0503">Monooxygenase</keyword>
<feature type="domain" description="FAD-binding" evidence="3">
    <location>
        <begin position="5"/>
        <end position="173"/>
    </location>
</feature>
<feature type="domain" description="FAD-binding" evidence="3">
    <location>
        <begin position="275"/>
        <end position="342"/>
    </location>
</feature>
<keyword evidence="5" id="KW-1185">Reference proteome</keyword>
<dbReference type="InterPro" id="IPR036188">
    <property type="entry name" value="FAD/NAD-bd_sf"/>
</dbReference>
<dbReference type="PANTHER" id="PTHR13789:SF309">
    <property type="entry name" value="PUTATIVE (AFU_ORTHOLOGUE AFUA_6G14510)-RELATED"/>
    <property type="match status" value="1"/>
</dbReference>
<proteinExistence type="predicted"/>
<evidence type="ECO:0000256" key="1">
    <source>
        <dbReference type="ARBA" id="ARBA00023002"/>
    </source>
</evidence>